<evidence type="ECO:0000313" key="3">
    <source>
        <dbReference type="EMBL" id="KAJ3515845.1"/>
    </source>
</evidence>
<feature type="domain" description="DUF6532" evidence="2">
    <location>
        <begin position="508"/>
        <end position="717"/>
    </location>
</feature>
<dbReference type="Proteomes" id="UP001148786">
    <property type="component" value="Unassembled WGS sequence"/>
</dbReference>
<feature type="compositionally biased region" description="Low complexity" evidence="1">
    <location>
        <begin position="15"/>
        <end position="28"/>
    </location>
</feature>
<gene>
    <name evidence="3" type="ORF">NLJ89_g1505</name>
</gene>
<accession>A0A9W8MZV8</accession>
<feature type="compositionally biased region" description="Basic and acidic residues" evidence="1">
    <location>
        <begin position="411"/>
        <end position="420"/>
    </location>
</feature>
<feature type="compositionally biased region" description="Acidic residues" evidence="1">
    <location>
        <begin position="453"/>
        <end position="475"/>
    </location>
</feature>
<dbReference type="OrthoDB" id="3070412at2759"/>
<evidence type="ECO:0000259" key="2">
    <source>
        <dbReference type="Pfam" id="PF20149"/>
    </source>
</evidence>
<protein>
    <recommendedName>
        <fullName evidence="2">DUF6532 domain-containing protein</fullName>
    </recommendedName>
</protein>
<keyword evidence="4" id="KW-1185">Reference proteome</keyword>
<feature type="compositionally biased region" description="Acidic residues" evidence="1">
    <location>
        <begin position="316"/>
        <end position="329"/>
    </location>
</feature>
<comment type="caution">
    <text evidence="3">The sequence shown here is derived from an EMBL/GenBank/DDBJ whole genome shotgun (WGS) entry which is preliminary data.</text>
</comment>
<dbReference type="Pfam" id="PF20149">
    <property type="entry name" value="DUF6532"/>
    <property type="match status" value="1"/>
</dbReference>
<feature type="region of interest" description="Disordered" evidence="1">
    <location>
        <begin position="281"/>
        <end position="494"/>
    </location>
</feature>
<sequence>MGPPSQPTKIRKPQAQKGKGQKAQPQQKTASNGRESTARKPCPIASGSLGVQATSQGSVKDQAPQGTGRPQRSTRGRRLEEMKKTSELIGEGLEKRNRKQAGMGNDEDEDAQTPIDVPENPMAPPAVKRHRVNEGARDVIQRTNIVDPPLHRAPLPNPLLPHGTHLRVQDVNQQNNLMDHQRTLASSSNAAASRIATIPARGQSAQPAHRQMFYPGADRNCIQASTNASRAFTGVATQSTPAALNAVPERRVLGNQAFPIERSHSIQPEPQGVEYQERNTAGGWMPVPTRRREHGDQPQALATGGPRLYLSHNEQDDNSENGNEDQEIDDAQRNSDSETGGNDDDAQVYEEESQVVDDGSREHPGRLPYPDAADPYQEDYFPGGALDTWKDVHEDEDGNEDPNQTLPQVNVERDVLTEHRQRNRPNRPPQVERLEEAAARQQRLQEVAAETLQEPEEEVDYDEDLPHVEDDDEEPAPARARRHSKSTGERKPTNLNYYSGTFKMALERAKKRFRGYVLLENAFPIRAEHLQEAGYVLTQVLEECNQKGVVFEPGQVQTRDTNVVVFGEASTYRGEMKKLARCLIRECYPDVFNPPEFEGGNQNELYQIVMAKVNALLGKTSPYLHGGKDEQGRTNNLAHPCLKRLCIQFFYGDGTDSLAHLFPAEFKDSIPEHAVAVAAACIHNALTEYQSVGHRKTVAFDGDRYTKIYRGALRLISRVNKDPYHKAKWVENRHKWAKLGMQLLNPPELEDDEEVEMDVVLD</sequence>
<feature type="compositionally biased region" description="Acidic residues" evidence="1">
    <location>
        <begin position="341"/>
        <end position="355"/>
    </location>
</feature>
<dbReference type="EMBL" id="JANKHO010000078">
    <property type="protein sequence ID" value="KAJ3515845.1"/>
    <property type="molecule type" value="Genomic_DNA"/>
</dbReference>
<feature type="region of interest" description="Disordered" evidence="1">
    <location>
        <begin position="1"/>
        <end position="130"/>
    </location>
</feature>
<name>A0A9W8MZV8_9AGAR</name>
<evidence type="ECO:0000256" key="1">
    <source>
        <dbReference type="SAM" id="MobiDB-lite"/>
    </source>
</evidence>
<reference evidence="3" key="1">
    <citation type="submission" date="2022-07" db="EMBL/GenBank/DDBJ databases">
        <title>Genome Sequence of Agrocybe chaxingu.</title>
        <authorList>
            <person name="Buettner E."/>
        </authorList>
    </citation>
    <scope>NUCLEOTIDE SEQUENCE</scope>
    <source>
        <strain evidence="3">MP-N11</strain>
    </source>
</reference>
<dbReference type="InterPro" id="IPR045341">
    <property type="entry name" value="DUF6532"/>
</dbReference>
<proteinExistence type="predicted"/>
<organism evidence="3 4">
    <name type="scientific">Agrocybe chaxingu</name>
    <dbReference type="NCBI Taxonomy" id="84603"/>
    <lineage>
        <taxon>Eukaryota</taxon>
        <taxon>Fungi</taxon>
        <taxon>Dikarya</taxon>
        <taxon>Basidiomycota</taxon>
        <taxon>Agaricomycotina</taxon>
        <taxon>Agaricomycetes</taxon>
        <taxon>Agaricomycetidae</taxon>
        <taxon>Agaricales</taxon>
        <taxon>Agaricineae</taxon>
        <taxon>Strophariaceae</taxon>
        <taxon>Agrocybe</taxon>
    </lineage>
</organism>
<dbReference type="AlphaFoldDB" id="A0A9W8MZV8"/>
<feature type="compositionally biased region" description="Basic and acidic residues" evidence="1">
    <location>
        <begin position="77"/>
        <end position="86"/>
    </location>
</feature>
<feature type="compositionally biased region" description="Polar residues" evidence="1">
    <location>
        <begin position="49"/>
        <end position="73"/>
    </location>
</feature>
<evidence type="ECO:0000313" key="4">
    <source>
        <dbReference type="Proteomes" id="UP001148786"/>
    </source>
</evidence>